<evidence type="ECO:0000256" key="2">
    <source>
        <dbReference type="SAM" id="SignalP"/>
    </source>
</evidence>
<keyword evidence="2" id="KW-0732">Signal</keyword>
<dbReference type="EMBL" id="JAKFHA010000001">
    <property type="protein sequence ID" value="MCF2525625.1"/>
    <property type="molecule type" value="Genomic_DNA"/>
</dbReference>
<feature type="signal peptide" evidence="2">
    <location>
        <begin position="1"/>
        <end position="29"/>
    </location>
</feature>
<name>A0AA41PTJ2_9ACTN</name>
<feature type="domain" description="Alpha/beta hydrolase" evidence="3">
    <location>
        <begin position="39"/>
        <end position="456"/>
    </location>
</feature>
<accession>A0AA41PTJ2</accession>
<dbReference type="AlphaFoldDB" id="A0AA41PTJ2"/>
<dbReference type="Proteomes" id="UP001165378">
    <property type="component" value="Unassembled WGS sequence"/>
</dbReference>
<feature type="chain" id="PRO_5041223480" evidence="2">
    <location>
        <begin position="30"/>
        <end position="628"/>
    </location>
</feature>
<dbReference type="InterPro" id="IPR006311">
    <property type="entry name" value="TAT_signal"/>
</dbReference>
<keyword evidence="5" id="KW-1185">Reference proteome</keyword>
<evidence type="ECO:0000256" key="1">
    <source>
        <dbReference type="SAM" id="MobiDB-lite"/>
    </source>
</evidence>
<evidence type="ECO:0000313" key="5">
    <source>
        <dbReference type="Proteomes" id="UP001165378"/>
    </source>
</evidence>
<dbReference type="PROSITE" id="PS51318">
    <property type="entry name" value="TAT"/>
    <property type="match status" value="1"/>
</dbReference>
<comment type="caution">
    <text evidence="4">The sequence shown here is derived from an EMBL/GenBank/DDBJ whole genome shotgun (WGS) entry which is preliminary data.</text>
</comment>
<protein>
    <submittedName>
        <fullName evidence="4">WxL domain-containing protein</fullName>
    </submittedName>
</protein>
<dbReference type="RefSeq" id="WP_235049662.1">
    <property type="nucleotide sequence ID" value="NZ_JAKFHA010000001.1"/>
</dbReference>
<proteinExistence type="predicted"/>
<feature type="region of interest" description="Disordered" evidence="1">
    <location>
        <begin position="28"/>
        <end position="49"/>
    </location>
</feature>
<organism evidence="4 5">
    <name type="scientific">Yinghuangia soli</name>
    <dbReference type="NCBI Taxonomy" id="2908204"/>
    <lineage>
        <taxon>Bacteria</taxon>
        <taxon>Bacillati</taxon>
        <taxon>Actinomycetota</taxon>
        <taxon>Actinomycetes</taxon>
        <taxon>Kitasatosporales</taxon>
        <taxon>Streptomycetaceae</taxon>
        <taxon>Yinghuangia</taxon>
    </lineage>
</organism>
<reference evidence="4" key="1">
    <citation type="submission" date="2022-01" db="EMBL/GenBank/DDBJ databases">
        <title>Genome-Based Taxonomic Classification of the Phylum Actinobacteria.</title>
        <authorList>
            <person name="Gao Y."/>
        </authorList>
    </citation>
    <scope>NUCLEOTIDE SEQUENCE</scope>
    <source>
        <strain evidence="4">KLBMP 8922</strain>
    </source>
</reference>
<dbReference type="InterPro" id="IPR045394">
    <property type="entry name" value="Abhydrolase_dom"/>
</dbReference>
<evidence type="ECO:0000259" key="3">
    <source>
        <dbReference type="Pfam" id="PF20091"/>
    </source>
</evidence>
<dbReference type="Pfam" id="PF20091">
    <property type="entry name" value="Abhydrolase_10"/>
    <property type="match status" value="1"/>
</dbReference>
<evidence type="ECO:0000313" key="4">
    <source>
        <dbReference type="EMBL" id="MCF2525625.1"/>
    </source>
</evidence>
<gene>
    <name evidence="4" type="ORF">LZ495_00075</name>
</gene>
<sequence length="628" mass="65058">MGHTRRTFAALGTILAAVAALTAAPAAQADPVPWPTPAVQGPVTGPGSPWTGITDSGEAAAAGYGEREYFLSGTATAYRKAGTWDASGVWAVEPDTTAAYKTRVLVRTPNDAAKFNGTVVVEWLNVSAGFETAPDYLYARAEMLRRGYAWVGVSAQALGIDGPRSPIGFGGLKVFNPARYDSLVHPGDAYSYDIYTQVAAALRTTGPADLLAGLGPRRLIADGESQSALRMTTYYNAVQPLTRAYDGFLIHSRFPNTAPLGAGMFDPLLPVTRLRTDQAAPVLVTESETDVPYHFPARQPDSAAYRLWEMPGTSHADEFTGAAALGCDKRVNSGPQTYLMRAALRSLSGWVAGAAAPPSMPRITTDAAGGVVRDQHGNALGGIRIPQLDVPIATLTGDGNTGAGEFCFLTGTTVPFPAAKLDAMYADHASYVAAFDAAAQRTADAGAFLADDLAALHAEADAAPVPPGTSAGGSQSTFDVQAEVQPGSLSMSQQASGVELAPVTINGRTQQATGRINTVAVADLRGGTLGWSLTGRTTDFVSDTGGVIPAAKFTWTPSCTVTFPDSPSIAVAGSPGPVAAGALLCRQPENPPKTVSGGFFAADARVSLEVPAYTLAGRYTATLTLSLV</sequence>